<dbReference type="EMBL" id="NEVH01020340">
    <property type="protein sequence ID" value="PNF21609.1"/>
    <property type="molecule type" value="Genomic_DNA"/>
</dbReference>
<dbReference type="GO" id="GO:0034727">
    <property type="term" value="P:piecemeal microautophagy of the nucleus"/>
    <property type="evidence" value="ECO:0007669"/>
    <property type="project" value="TreeGrafter"/>
</dbReference>
<dbReference type="GO" id="GO:0061908">
    <property type="term" value="C:phagophore"/>
    <property type="evidence" value="ECO:0007669"/>
    <property type="project" value="TreeGrafter"/>
</dbReference>
<accession>A0A2J7PZ47</accession>
<feature type="compositionally biased region" description="Low complexity" evidence="12">
    <location>
        <begin position="269"/>
        <end position="283"/>
    </location>
</feature>
<feature type="compositionally biased region" description="Basic residues" evidence="12">
    <location>
        <begin position="513"/>
        <end position="522"/>
    </location>
</feature>
<keyword evidence="6" id="KW-0256">Endoplasmic reticulum</keyword>
<evidence type="ECO:0000256" key="7">
    <source>
        <dbReference type="ARBA" id="ARBA00023006"/>
    </source>
</evidence>
<dbReference type="PANTHER" id="PTHR13190:SF1">
    <property type="entry name" value="AUTOPHAGY-RELATED 2, ISOFORM A"/>
    <property type="match status" value="1"/>
</dbReference>
<dbReference type="FunCoup" id="A0A2J7PZ47">
    <property type="interactions" value="773"/>
</dbReference>
<dbReference type="InParanoid" id="A0A2J7PZ47"/>
<dbReference type="GO" id="GO:0061709">
    <property type="term" value="P:reticulophagy"/>
    <property type="evidence" value="ECO:0007669"/>
    <property type="project" value="TreeGrafter"/>
</dbReference>
<name>A0A2J7PZ47_9NEOP</name>
<evidence type="ECO:0000256" key="12">
    <source>
        <dbReference type="SAM" id="MobiDB-lite"/>
    </source>
</evidence>
<dbReference type="OrthoDB" id="18982at2759"/>
<dbReference type="EMBL" id="NEVH01020340">
    <property type="protein sequence ID" value="PNF21610.1"/>
    <property type="molecule type" value="Genomic_DNA"/>
</dbReference>
<evidence type="ECO:0000256" key="8">
    <source>
        <dbReference type="ARBA" id="ARBA00023055"/>
    </source>
</evidence>
<dbReference type="STRING" id="105785.A0A2J7PZ47"/>
<reference evidence="13 14" key="1">
    <citation type="submission" date="2017-12" db="EMBL/GenBank/DDBJ databases">
        <title>Hemimetabolous genomes reveal molecular basis of termite eusociality.</title>
        <authorList>
            <person name="Harrison M.C."/>
            <person name="Jongepier E."/>
            <person name="Robertson H.M."/>
            <person name="Arning N."/>
            <person name="Bitard-Feildel T."/>
            <person name="Chao H."/>
            <person name="Childers C.P."/>
            <person name="Dinh H."/>
            <person name="Doddapaneni H."/>
            <person name="Dugan S."/>
            <person name="Gowin J."/>
            <person name="Greiner C."/>
            <person name="Han Y."/>
            <person name="Hu H."/>
            <person name="Hughes D.S.T."/>
            <person name="Huylmans A.-K."/>
            <person name="Kemena C."/>
            <person name="Kremer L.P.M."/>
            <person name="Lee S.L."/>
            <person name="Lopez-Ezquerra A."/>
            <person name="Mallet L."/>
            <person name="Monroy-Kuhn J.M."/>
            <person name="Moser A."/>
            <person name="Murali S.C."/>
            <person name="Muzny D.M."/>
            <person name="Otani S."/>
            <person name="Piulachs M.-D."/>
            <person name="Poelchau M."/>
            <person name="Qu J."/>
            <person name="Schaub F."/>
            <person name="Wada-Katsumata A."/>
            <person name="Worley K.C."/>
            <person name="Xie Q."/>
            <person name="Ylla G."/>
            <person name="Poulsen M."/>
            <person name="Gibbs R.A."/>
            <person name="Schal C."/>
            <person name="Richards S."/>
            <person name="Belles X."/>
            <person name="Korb J."/>
            <person name="Bornberg-Bauer E."/>
        </authorList>
    </citation>
    <scope>NUCLEOTIDE SEQUENCE [LARGE SCALE GENOMIC DNA]</scope>
    <source>
        <tissue evidence="13">Whole body</tissue>
    </source>
</reference>
<dbReference type="GO" id="GO:0005789">
    <property type="term" value="C:endoplasmic reticulum membrane"/>
    <property type="evidence" value="ECO:0007669"/>
    <property type="project" value="UniProtKB-SubCell"/>
</dbReference>
<keyword evidence="9" id="KW-0472">Membrane</keyword>
<evidence type="ECO:0000256" key="10">
    <source>
        <dbReference type="ARBA" id="ARBA00024479"/>
    </source>
</evidence>
<organism evidence="13 14">
    <name type="scientific">Cryptotermes secundus</name>
    <dbReference type="NCBI Taxonomy" id="105785"/>
    <lineage>
        <taxon>Eukaryota</taxon>
        <taxon>Metazoa</taxon>
        <taxon>Ecdysozoa</taxon>
        <taxon>Arthropoda</taxon>
        <taxon>Hexapoda</taxon>
        <taxon>Insecta</taxon>
        <taxon>Pterygota</taxon>
        <taxon>Neoptera</taxon>
        <taxon>Polyneoptera</taxon>
        <taxon>Dictyoptera</taxon>
        <taxon>Blattodea</taxon>
        <taxon>Blattoidea</taxon>
        <taxon>Termitoidae</taxon>
        <taxon>Kalotermitidae</taxon>
        <taxon>Cryptotermitinae</taxon>
        <taxon>Cryptotermes</taxon>
    </lineage>
</organism>
<keyword evidence="14" id="KW-1185">Reference proteome</keyword>
<evidence type="ECO:0000256" key="2">
    <source>
        <dbReference type="ARBA" id="ARBA00004623"/>
    </source>
</evidence>
<dbReference type="GO" id="GO:0061723">
    <property type="term" value="P:glycophagy"/>
    <property type="evidence" value="ECO:0007669"/>
    <property type="project" value="TreeGrafter"/>
</dbReference>
<evidence type="ECO:0000256" key="5">
    <source>
        <dbReference type="ARBA" id="ARBA00022448"/>
    </source>
</evidence>
<evidence type="ECO:0000256" key="3">
    <source>
        <dbReference type="ARBA" id="ARBA00009714"/>
    </source>
</evidence>
<evidence type="ECO:0000313" key="14">
    <source>
        <dbReference type="Proteomes" id="UP000235965"/>
    </source>
</evidence>
<dbReference type="Proteomes" id="UP000235965">
    <property type="component" value="Unassembled WGS sequence"/>
</dbReference>
<dbReference type="PANTHER" id="PTHR13190">
    <property type="entry name" value="AUTOPHAGY-RELATED 2, ISOFORM A"/>
    <property type="match status" value="1"/>
</dbReference>
<dbReference type="GO" id="GO:0000422">
    <property type="term" value="P:autophagy of mitochondrion"/>
    <property type="evidence" value="ECO:0007669"/>
    <property type="project" value="TreeGrafter"/>
</dbReference>
<dbReference type="GO" id="GO:0000045">
    <property type="term" value="P:autophagosome assembly"/>
    <property type="evidence" value="ECO:0007669"/>
    <property type="project" value="TreeGrafter"/>
</dbReference>
<dbReference type="InterPro" id="IPR026849">
    <property type="entry name" value="ATG2"/>
</dbReference>
<feature type="compositionally biased region" description="Polar residues" evidence="12">
    <location>
        <begin position="491"/>
        <end position="509"/>
    </location>
</feature>
<feature type="region of interest" description="Disordered" evidence="12">
    <location>
        <begin position="445"/>
        <end position="533"/>
    </location>
</feature>
<feature type="compositionally biased region" description="Low complexity" evidence="12">
    <location>
        <begin position="471"/>
        <end position="490"/>
    </location>
</feature>
<feature type="region of interest" description="Disordered" evidence="12">
    <location>
        <begin position="269"/>
        <end position="299"/>
    </location>
</feature>
<feature type="compositionally biased region" description="Polar residues" evidence="12">
    <location>
        <begin position="919"/>
        <end position="939"/>
    </location>
</feature>
<feature type="compositionally biased region" description="Polar residues" evidence="12">
    <location>
        <begin position="460"/>
        <end position="470"/>
    </location>
</feature>
<dbReference type="GO" id="GO:0034045">
    <property type="term" value="C:phagophore assembly site membrane"/>
    <property type="evidence" value="ECO:0007669"/>
    <property type="project" value="UniProtKB-SubCell"/>
</dbReference>
<comment type="similarity">
    <text evidence="3">Belongs to the ATG2 family.</text>
</comment>
<comment type="subcellular location">
    <subcellularLocation>
        <location evidence="1">Endoplasmic reticulum membrane</location>
        <topology evidence="1">Peripheral membrane protein</topology>
    </subcellularLocation>
    <subcellularLocation>
        <location evidence="2">Preautophagosomal structure membrane</location>
        <topology evidence="2">Peripheral membrane protein</topology>
    </subcellularLocation>
</comment>
<evidence type="ECO:0000256" key="6">
    <source>
        <dbReference type="ARBA" id="ARBA00022824"/>
    </source>
</evidence>
<proteinExistence type="inferred from homology"/>
<comment type="catalytic activity">
    <reaction evidence="11">
        <text>a 1,2-diacyl-sn-glycero-3-phosphoethanolamine(in) = a 1,2-diacyl-sn-glycero-3-phosphoethanolamine(out)</text>
        <dbReference type="Rhea" id="RHEA:38895"/>
        <dbReference type="ChEBI" id="CHEBI:64612"/>
    </reaction>
</comment>
<keyword evidence="5" id="KW-0813">Transport</keyword>
<comment type="caution">
    <text evidence="13">The sequence shown here is derived from an EMBL/GenBank/DDBJ whole genome shotgun (WGS) entry which is preliminary data.</text>
</comment>
<gene>
    <name evidence="13" type="ORF">B7P43_G12575</name>
</gene>
<keyword evidence="7" id="KW-0072">Autophagy</keyword>
<evidence type="ECO:0000256" key="9">
    <source>
        <dbReference type="ARBA" id="ARBA00023136"/>
    </source>
</evidence>
<evidence type="ECO:0000313" key="13">
    <source>
        <dbReference type="EMBL" id="PNF21609.1"/>
    </source>
</evidence>
<comment type="catalytic activity">
    <reaction evidence="10">
        <text>a 1,2-diacyl-sn-glycero-3-phospho-L-serine(in) = a 1,2-diacyl-sn-glycero-3-phospho-L-serine(out)</text>
        <dbReference type="Rhea" id="RHEA:38663"/>
        <dbReference type="ChEBI" id="CHEBI:57262"/>
    </reaction>
</comment>
<dbReference type="GO" id="GO:0006869">
    <property type="term" value="P:lipid transport"/>
    <property type="evidence" value="ECO:0007669"/>
    <property type="project" value="UniProtKB-KW"/>
</dbReference>
<evidence type="ECO:0000256" key="4">
    <source>
        <dbReference type="ARBA" id="ARBA00018070"/>
    </source>
</evidence>
<feature type="compositionally biased region" description="Acidic residues" evidence="12">
    <location>
        <begin position="908"/>
        <end position="917"/>
    </location>
</feature>
<keyword evidence="8" id="KW-0445">Lipid transport</keyword>
<dbReference type="Pfam" id="PF13329">
    <property type="entry name" value="ATG2_CAD"/>
    <property type="match status" value="3"/>
</dbReference>
<dbReference type="GO" id="GO:0032266">
    <property type="term" value="F:phosphatidylinositol-3-phosphate binding"/>
    <property type="evidence" value="ECO:0007669"/>
    <property type="project" value="TreeGrafter"/>
</dbReference>
<evidence type="ECO:0000256" key="1">
    <source>
        <dbReference type="ARBA" id="ARBA00004406"/>
    </source>
</evidence>
<sequence length="2182" mass="242093">MFHTFKMPWYLGLPWSESIKKRACRYLLQRYLGQFLEEKLTLDQLTVDLYNGTGTVSEVRLDVQALNELGEQQNLPFEFVDGYISQMSVSIPWSSLLRDSSFVEVTGLMLTIQPKQRADSGASMFESMWSSMTSSMQLAEECLKQGSSDGNDAQESQPLEGLELFAQAIDSILSRVKVKFADTVIRLEHVPKDSNSGVAVEFRIKNVDYFDEAGTDPPNPTAGETYLQQGNKMYHVAAFSARKFYLEGITMYTDEFPSRARTFSRSVMSLSSSSTPDSKNSDSNFGTAPVTPASQSPCGSHVASIQESVINERTSHHHSNLSLEPDPILFGKLAGRQEIRLKLKHSEGVVGPKVDLEVNVGSLTTFLSPRQLHVLIELLHGLATPDLEDTSNVAPRSRCMEKPMDCADFRRVEQELQQQLHPMPTLHTKGLQYTQGWSTASLDDSDEEFLPMRGGGMSESLLSDTTSMEGSISSTASSASKSGSVASSPSHRFSGSSLPGSATMQNSPFHQRIQNRRRKKSHKESGNSVLDSDPTAEVSHFHIRLSSLATVLLHDDILTLCVESDGSSLARSSVQQMKAISKDFFDELGLFAVTGYGNKDFNAAKNAFLSACQLNHIRLLAAPVIVEGNEKKTSHANLMSGSVTAASIEVLECLVDKKTPSQTANVEYVNLLKFQRSVKSEDDPQAGHCLASQPDLKLHFKYSEKTVRQGQTKRYSHPRTDVSITLQPCCSEIDVSIVDRITALLNPQPLCRRNTKFASGHMRDNHQSCFYQAVENPSLSDSKMDLNGSCSLLTLKLRFPTPDLRPIHDMDRPPWWRRSVRKDFLVFELSDTSFHSLIDSRELCKRFEIQCKDISGLFQEADTTTLVPFIYASADDKNGNSLPHGGQGFGWPRIVIQVYPESNRGDLDDIGETEGEESLPQTSIETLESSGQKEPSPFSSKKVIHESDTPHGRSNQAAEGEELMIPGDKQEMADFIDYASRNSRIQLEITLPCASMQLSSKHLYELIYNRINTDMLLWEPAAPKPKMSSPVDLYSGKGQTGIDLASTLLQESLYPAFSMCKSGIQYESDSDSEDTEGVYYSVYEHRQRQRRKQQLEGSNQLGQSTMTVTLSVSQGVICLFAPVRDSGKNVIPGQHGELQVMFEEGSMFSVSGYKGKPGLGYVCVQVNQASFYHNGLVATLYETAQLRMVGSPPPSHLDPTIYRSEGGASVGTSGPVGTGNNSLDMLAVAIKIQVDDSVHNLKTFQVAAALRGATLRHRMCTSNHSWFTQIVDFFDVIDYPVAGYDPPGVITELHMHLWECGVDYRPIHLPLKSMITFGSFSISSNIAAQTSSSTLRFMAEDAALFISNKTGLRHLSSPVDLQKDYVCVLDLGLFELSLRLCDRRGEQNKGSPRVDLRASNNILHVRTCADSGKALTDLLTYFASDGDLISMDESEKSESTVSSGSAKVDQMLINMNVVDSNQNNAHNLSKSQVEHVHDMMEEAMRDTNGIHSNGRSRSPRSRQNRQGVEVFFFPDENHPLSARPLNDSELCQAMDDDEGDVEEDFFFVDKEAGSGIMLQNGLPEIRTLTQDPVRVIDNHFSVPMGKTDQLRAPEHFPDAVLRYTLCEMTVVWHMYGGQDFGQAPAQNKTQNTKKQVKIDDNYRTGCSSCPSSPPFTTHHFARSPSDTHIGGGGFVTYSKSSPLEIRFESCSPSFKSPKVAAATTHLTWQSRGGPGRLHDVLMELQLNKVKFRHEVYPAEAKEASRQILLVSDVEVRDRLASSQINKFLYQYSSESSPKRSHANMIRIVAVHVRPDPKLTVQECCLKVTLLPLRLNIDQDSLLFLFNFFSDISGLNKSKEDGTLQCNTPRHNTPTHQAPVMTVNVDGGCRTPSPEPQTLLILLEEETSKQVSGHVATLPETQKLSDKPPTPPIFFRSFLFSREVPIRLDYEGKRVDMTHGPLAGLLMGLGQLNCSELRLKRISYRHGLLGFDKLVTFILNEWLQDIKRNQLQGLLGGVGPMHALVQLFQGIRDLFWLPIEQYQKDGRIVRGLQRGANSFTTSTAMAALELTNRLVQAIQSTAEMAYDMVSPGPSVRRRTPGLKGRRRRYNQPADIREGMANAYMLVKEGIGETAQTIVRVASEEHEQKGVSGAVGGVLRQIPPTVVKPIILATEATSNVLGGMKSQLVPDARREAVEKWRHED</sequence>
<feature type="region of interest" description="Disordered" evidence="12">
    <location>
        <begin position="905"/>
        <end position="961"/>
    </location>
</feature>
<dbReference type="GO" id="GO:0043495">
    <property type="term" value="F:protein-membrane adaptor activity"/>
    <property type="evidence" value="ECO:0007669"/>
    <property type="project" value="TreeGrafter"/>
</dbReference>
<evidence type="ECO:0000256" key="11">
    <source>
        <dbReference type="ARBA" id="ARBA00024615"/>
    </source>
</evidence>
<protein>
    <recommendedName>
        <fullName evidence="4">Autophagy-related protein 2</fullName>
    </recommendedName>
</protein>